<feature type="region of interest" description="Disordered" evidence="4">
    <location>
        <begin position="155"/>
        <end position="186"/>
    </location>
</feature>
<gene>
    <name evidence="6" type="ORF">M0R45_029555</name>
</gene>
<dbReference type="Proteomes" id="UP001457282">
    <property type="component" value="Unassembled WGS sequence"/>
</dbReference>
<dbReference type="GO" id="GO:0003735">
    <property type="term" value="F:structural constituent of ribosome"/>
    <property type="evidence" value="ECO:0007669"/>
    <property type="project" value="TreeGrafter"/>
</dbReference>
<dbReference type="GO" id="GO:0003729">
    <property type="term" value="F:mRNA binding"/>
    <property type="evidence" value="ECO:0007669"/>
    <property type="project" value="UniProtKB-ARBA"/>
</dbReference>
<dbReference type="PANTHER" id="PTHR11721">
    <property type="entry name" value="60S RIBOSOMAL PROTEIN L27A"/>
    <property type="match status" value="1"/>
</dbReference>
<dbReference type="EMBL" id="JBEDUW010000006">
    <property type="protein sequence ID" value="KAK9921024.1"/>
    <property type="molecule type" value="Genomic_DNA"/>
</dbReference>
<evidence type="ECO:0000256" key="2">
    <source>
        <dbReference type="ARBA" id="ARBA00022980"/>
    </source>
</evidence>
<proteinExistence type="inferred from homology"/>
<name>A0AAW1W8F1_RUBAR</name>
<organism evidence="6 7">
    <name type="scientific">Rubus argutus</name>
    <name type="common">Southern blackberry</name>
    <dbReference type="NCBI Taxonomy" id="59490"/>
    <lineage>
        <taxon>Eukaryota</taxon>
        <taxon>Viridiplantae</taxon>
        <taxon>Streptophyta</taxon>
        <taxon>Embryophyta</taxon>
        <taxon>Tracheophyta</taxon>
        <taxon>Spermatophyta</taxon>
        <taxon>Magnoliopsida</taxon>
        <taxon>eudicotyledons</taxon>
        <taxon>Gunneridae</taxon>
        <taxon>Pentapetalae</taxon>
        <taxon>rosids</taxon>
        <taxon>fabids</taxon>
        <taxon>Rosales</taxon>
        <taxon>Rosaceae</taxon>
        <taxon>Rosoideae</taxon>
        <taxon>Rosoideae incertae sedis</taxon>
        <taxon>Rubus</taxon>
    </lineage>
</organism>
<comment type="similarity">
    <text evidence="1">Belongs to the universal ribosomal protein uL15 family.</text>
</comment>
<protein>
    <recommendedName>
        <fullName evidence="5">Large ribosomal subunit protein uL15/eL18 domain-containing protein</fullName>
    </recommendedName>
</protein>
<feature type="compositionally biased region" description="Low complexity" evidence="4">
    <location>
        <begin position="160"/>
        <end position="178"/>
    </location>
</feature>
<reference evidence="6 7" key="1">
    <citation type="journal article" date="2023" name="G3 (Bethesda)">
        <title>A chromosome-length genome assembly and annotation of blackberry (Rubus argutus, cv. 'Hillquist').</title>
        <authorList>
            <person name="Bruna T."/>
            <person name="Aryal R."/>
            <person name="Dudchenko O."/>
            <person name="Sargent D.J."/>
            <person name="Mead D."/>
            <person name="Buti M."/>
            <person name="Cavallini A."/>
            <person name="Hytonen T."/>
            <person name="Andres J."/>
            <person name="Pham M."/>
            <person name="Weisz D."/>
            <person name="Mascagni F."/>
            <person name="Usai G."/>
            <person name="Natali L."/>
            <person name="Bassil N."/>
            <person name="Fernandez G.E."/>
            <person name="Lomsadze A."/>
            <person name="Armour M."/>
            <person name="Olukolu B."/>
            <person name="Poorten T."/>
            <person name="Britton C."/>
            <person name="Davik J."/>
            <person name="Ashrafi H."/>
            <person name="Aiden E.L."/>
            <person name="Borodovsky M."/>
            <person name="Worthington M."/>
        </authorList>
    </citation>
    <scope>NUCLEOTIDE SEQUENCE [LARGE SCALE GENOMIC DNA]</scope>
    <source>
        <strain evidence="6">PI 553951</strain>
    </source>
</reference>
<feature type="domain" description="Large ribosomal subunit protein uL15/eL18" evidence="5">
    <location>
        <begin position="225"/>
        <end position="298"/>
    </location>
</feature>
<dbReference type="Gene3D" id="3.100.10.10">
    <property type="match status" value="1"/>
</dbReference>
<evidence type="ECO:0000256" key="1">
    <source>
        <dbReference type="ARBA" id="ARBA00007320"/>
    </source>
</evidence>
<evidence type="ECO:0000259" key="5">
    <source>
        <dbReference type="Pfam" id="PF00828"/>
    </source>
</evidence>
<dbReference type="InterPro" id="IPR036227">
    <property type="entry name" value="Ribosomal_uL15/eL18_sf"/>
</dbReference>
<dbReference type="PANTHER" id="PTHR11721:SF3">
    <property type="entry name" value="LARGE RIBOSOMAL SUBUNIT PROTEIN UL15"/>
    <property type="match status" value="1"/>
</dbReference>
<feature type="region of interest" description="Disordered" evidence="4">
    <location>
        <begin position="1"/>
        <end position="20"/>
    </location>
</feature>
<keyword evidence="3" id="KW-0687">Ribonucleoprotein</keyword>
<comment type="caution">
    <text evidence="6">The sequence shown here is derived from an EMBL/GenBank/DDBJ whole genome shotgun (WGS) entry which is preliminary data.</text>
</comment>
<evidence type="ECO:0000256" key="3">
    <source>
        <dbReference type="ARBA" id="ARBA00023274"/>
    </source>
</evidence>
<sequence>MLREARRGQLSGETSRKNGQHVRMGCGWNAPRFSCTGTRAKMWTVDVINRLDLTCTELMGLGLDGLYEETNSFLASRSLLFEPIKIKISFLQILSNSSSTWQPSANFSCSQSHLNFSKFKYQLSCNSNPQAQRKASFLTGPALIGNSITADPHLRCRSKQQLQSRSPSPTSSTLDTLSYWPPPRAQQTHSPLHVVHHVSRPPFQFTDLHHRQLPWSSMLQFHCLIVNLEKLWSIVPEEVKDKAVNGTGEAPLLDVTQFGYFKVFEKGKLPRSQPLVVKTKLISKVAEKKIKEAGGAVVVTHRHYAT</sequence>
<dbReference type="GO" id="GO:0022625">
    <property type="term" value="C:cytosolic large ribosomal subunit"/>
    <property type="evidence" value="ECO:0007669"/>
    <property type="project" value="TreeGrafter"/>
</dbReference>
<dbReference type="Pfam" id="PF00828">
    <property type="entry name" value="Ribosomal_L27A"/>
    <property type="match status" value="1"/>
</dbReference>
<evidence type="ECO:0000313" key="6">
    <source>
        <dbReference type="EMBL" id="KAK9921024.1"/>
    </source>
</evidence>
<dbReference type="AlphaFoldDB" id="A0AAW1W8F1"/>
<evidence type="ECO:0000256" key="4">
    <source>
        <dbReference type="SAM" id="MobiDB-lite"/>
    </source>
</evidence>
<dbReference type="SUPFAM" id="SSF52080">
    <property type="entry name" value="Ribosomal proteins L15p and L18e"/>
    <property type="match status" value="1"/>
</dbReference>
<evidence type="ECO:0000313" key="7">
    <source>
        <dbReference type="Proteomes" id="UP001457282"/>
    </source>
</evidence>
<accession>A0AAW1W8F1</accession>
<dbReference type="InterPro" id="IPR021131">
    <property type="entry name" value="Ribosomal_uL15/eL18"/>
</dbReference>
<keyword evidence="7" id="KW-1185">Reference proteome</keyword>
<keyword evidence="2" id="KW-0689">Ribosomal protein</keyword>